<dbReference type="Gene3D" id="3.40.50.300">
    <property type="entry name" value="P-loop containing nucleotide triphosphate hydrolases"/>
    <property type="match status" value="2"/>
</dbReference>
<evidence type="ECO:0000256" key="8">
    <source>
        <dbReference type="ARBA" id="ARBA00022741"/>
    </source>
</evidence>
<keyword evidence="8 14" id="KW-0547">Nucleotide-binding</keyword>
<evidence type="ECO:0000313" key="18">
    <source>
        <dbReference type="EMBL" id="PWW00217.1"/>
    </source>
</evidence>
<dbReference type="CDD" id="cd04095">
    <property type="entry name" value="CysN_NoDQ_III"/>
    <property type="match status" value="1"/>
</dbReference>
<evidence type="ECO:0000256" key="11">
    <source>
        <dbReference type="ARBA" id="ARBA00023268"/>
    </source>
</evidence>
<accession>A0A317PME5</accession>
<feature type="domain" description="Tr-type G" evidence="17">
    <location>
        <begin position="57"/>
        <end position="272"/>
    </location>
</feature>
<dbReference type="CDD" id="cd02027">
    <property type="entry name" value="APSK"/>
    <property type="match status" value="1"/>
</dbReference>
<feature type="binding site" evidence="14">
    <location>
        <begin position="200"/>
        <end position="203"/>
    </location>
    <ligand>
        <name>GTP</name>
        <dbReference type="ChEBI" id="CHEBI:37565"/>
    </ligand>
</feature>
<protein>
    <recommendedName>
        <fullName evidence="14 15">Multifunctional fusion protein</fullName>
    </recommendedName>
    <domain>
        <recommendedName>
            <fullName evidence="14">Sulfate adenylyltransferase subunit 1</fullName>
            <ecNumber evidence="14">2.7.7.4</ecNumber>
        </recommendedName>
        <alternativeName>
            <fullName evidence="14">ATP-sulfurylase large subunit</fullName>
        </alternativeName>
        <alternativeName>
            <fullName evidence="14">Sulfate adenylate transferase</fullName>
            <shortName evidence="14">SAT</shortName>
        </alternativeName>
    </domain>
    <domain>
        <recommendedName>
            <fullName evidence="15">Adenylyl-sulfate kinase</fullName>
            <ecNumber evidence="15">2.7.1.25</ecNumber>
        </recommendedName>
        <alternativeName>
            <fullName evidence="15">APS kinase</fullName>
        </alternativeName>
        <alternativeName>
            <fullName evidence="15">ATP adenosine-5'-phosphosulfate 3'-phosphotransferase</fullName>
        </alternativeName>
        <alternativeName>
            <fullName evidence="15">Adenosine-5'-phosphosulfate kinase</fullName>
        </alternativeName>
    </domain>
</protein>
<dbReference type="InterPro" id="IPR059117">
    <property type="entry name" value="APS_kinase_dom"/>
</dbReference>
<comment type="function">
    <text evidence="12">Proposed to provide activated sulfate for transfer to Nod factor. ATP sulfurylase may be the GTPase, regulating ATP sulfurylase activity.</text>
</comment>
<dbReference type="PROSITE" id="PS00301">
    <property type="entry name" value="G_TR_1"/>
    <property type="match status" value="1"/>
</dbReference>
<dbReference type="InterPro" id="IPR000795">
    <property type="entry name" value="T_Tr_GTP-bd_dom"/>
</dbReference>
<dbReference type="GO" id="GO:0000103">
    <property type="term" value="P:sulfate assimilation"/>
    <property type="evidence" value="ECO:0007669"/>
    <property type="project" value="UniProtKB-UniRule"/>
</dbReference>
<comment type="similarity">
    <text evidence="14">Belongs to the TRAFAC class translation factor GTPase superfamily. Classic translation factor GTPase family. CysN/NodQ subfamily.</text>
</comment>
<dbReference type="GO" id="GO:0005524">
    <property type="term" value="F:ATP binding"/>
    <property type="evidence" value="ECO:0007669"/>
    <property type="project" value="UniProtKB-UniRule"/>
</dbReference>
<feature type="active site" description="Phosphoserine intermediate" evidence="15">
    <location>
        <position position="576"/>
    </location>
</feature>
<dbReference type="GO" id="GO:0004781">
    <property type="term" value="F:sulfate adenylyltransferase (ATP) activity"/>
    <property type="evidence" value="ECO:0007669"/>
    <property type="project" value="UniProtKB-UniRule"/>
</dbReference>
<dbReference type="InterPro" id="IPR054696">
    <property type="entry name" value="GTP-eEF1A_C"/>
</dbReference>
<evidence type="ECO:0000256" key="5">
    <source>
        <dbReference type="ARBA" id="ARBA00011760"/>
    </source>
</evidence>
<keyword evidence="11" id="KW-0511">Multifunctional enzyme</keyword>
<comment type="caution">
    <text evidence="18">The sequence shown here is derived from an EMBL/GenBank/DDBJ whole genome shotgun (WGS) entry which is preliminary data.</text>
</comment>
<comment type="similarity">
    <text evidence="4">In the N-terminal section; belongs to the TRAFAC class translation factor GTPase superfamily. Classic translation factor GTPase family. CysN/NodQ subfamily.</text>
</comment>
<dbReference type="CDD" id="cd03695">
    <property type="entry name" value="CysN_NodQ_II"/>
    <property type="match status" value="1"/>
</dbReference>
<evidence type="ECO:0000256" key="4">
    <source>
        <dbReference type="ARBA" id="ARBA00007237"/>
    </source>
</evidence>
<feature type="region of interest" description="Disordered" evidence="16">
    <location>
        <begin position="1"/>
        <end position="46"/>
    </location>
</feature>
<evidence type="ECO:0000256" key="15">
    <source>
        <dbReference type="HAMAP-Rule" id="MF_00065"/>
    </source>
</evidence>
<feature type="binding site" evidence="15">
    <location>
        <begin position="502"/>
        <end position="509"/>
    </location>
    <ligand>
        <name>ATP</name>
        <dbReference type="ChEBI" id="CHEBI:30616"/>
    </ligand>
</feature>
<dbReference type="GO" id="GO:0004020">
    <property type="term" value="F:adenylylsulfate kinase activity"/>
    <property type="evidence" value="ECO:0007669"/>
    <property type="project" value="UniProtKB-UniRule"/>
</dbReference>
<dbReference type="Proteomes" id="UP000246352">
    <property type="component" value="Unassembled WGS sequence"/>
</dbReference>
<dbReference type="Pfam" id="PF22594">
    <property type="entry name" value="GTP-eEF1A_C"/>
    <property type="match status" value="1"/>
</dbReference>
<dbReference type="GO" id="GO:0070814">
    <property type="term" value="P:hydrogen sulfide biosynthetic process"/>
    <property type="evidence" value="ECO:0007669"/>
    <property type="project" value="UniProtKB-UniRule"/>
</dbReference>
<dbReference type="EMBL" id="QGTR01000003">
    <property type="protein sequence ID" value="PWW00217.1"/>
    <property type="molecule type" value="Genomic_DNA"/>
</dbReference>
<dbReference type="AlphaFoldDB" id="A0A317PME5"/>
<dbReference type="InterPro" id="IPR041757">
    <property type="entry name" value="CysN_GTP-bd"/>
</dbReference>
<keyword evidence="19" id="KW-1185">Reference proteome</keyword>
<dbReference type="InterPro" id="IPR009001">
    <property type="entry name" value="Transl_elong_EF1A/Init_IF2_C"/>
</dbReference>
<dbReference type="NCBIfam" id="NF004035">
    <property type="entry name" value="PRK05506.1"/>
    <property type="match status" value="1"/>
</dbReference>
<evidence type="ECO:0000256" key="16">
    <source>
        <dbReference type="SAM" id="MobiDB-lite"/>
    </source>
</evidence>
<evidence type="ECO:0000256" key="7">
    <source>
        <dbReference type="ARBA" id="ARBA00022695"/>
    </source>
</evidence>
<keyword evidence="10 14" id="KW-0342">GTP-binding</keyword>
<organism evidence="18 19">
    <name type="scientific">Hoeflea marina</name>
    <dbReference type="NCBI Taxonomy" id="274592"/>
    <lineage>
        <taxon>Bacteria</taxon>
        <taxon>Pseudomonadati</taxon>
        <taxon>Pseudomonadota</taxon>
        <taxon>Alphaproteobacteria</taxon>
        <taxon>Hyphomicrobiales</taxon>
        <taxon>Rhizobiaceae</taxon>
        <taxon>Hoeflea</taxon>
    </lineage>
</organism>
<dbReference type="GO" id="GO:0005525">
    <property type="term" value="F:GTP binding"/>
    <property type="evidence" value="ECO:0007669"/>
    <property type="project" value="UniProtKB-UniRule"/>
</dbReference>
<comment type="function">
    <text evidence="14">With CysD forms the ATP sulfurylase (ATPS) that catalyzes the adenylation of sulfate producing adenosine 5'-phosphosulfate (APS) and diphosphate, the first enzymatic step in sulfur assimilation pathway. APS synthesis involves the formation of a high-energy phosphoric-sulfuric acid anhydride bond driven by GTP hydrolysis by CysN coupled to ATP hydrolysis by CysD.</text>
</comment>
<reference evidence="18 19" key="1">
    <citation type="submission" date="2018-05" db="EMBL/GenBank/DDBJ databases">
        <title>Genomic Encyclopedia of Type Strains, Phase IV (KMG-IV): sequencing the most valuable type-strain genomes for metagenomic binning, comparative biology and taxonomic classification.</title>
        <authorList>
            <person name="Goeker M."/>
        </authorList>
    </citation>
    <scope>NUCLEOTIDE SEQUENCE [LARGE SCALE GENOMIC DNA]</scope>
    <source>
        <strain evidence="18 19">DSM 16791</strain>
    </source>
</reference>
<comment type="function">
    <text evidence="2">APS kinase catalyzes the synthesis of activated sulfate.</text>
</comment>
<dbReference type="HAMAP" id="MF_00062">
    <property type="entry name" value="Sulf_adenylyltr_sub1"/>
    <property type="match status" value="1"/>
</dbReference>
<gene>
    <name evidence="14" type="primary">cysN</name>
    <name evidence="15" type="synonym">cysC</name>
    <name evidence="18" type="ORF">DFR52_103419</name>
</gene>
<evidence type="ECO:0000256" key="13">
    <source>
        <dbReference type="ARBA" id="ARBA00049370"/>
    </source>
</evidence>
<keyword evidence="9 14" id="KW-0067">ATP-binding</keyword>
<keyword evidence="7 14" id="KW-0548">Nucleotidyltransferase</keyword>
<dbReference type="InterPro" id="IPR044138">
    <property type="entry name" value="CysN_II"/>
</dbReference>
<comment type="subunit">
    <text evidence="14">Heterodimer composed of CysD, the smaller subunit, and CysN.</text>
</comment>
<dbReference type="PROSITE" id="PS51722">
    <property type="entry name" value="G_TR_2"/>
    <property type="match status" value="1"/>
</dbReference>
<evidence type="ECO:0000256" key="1">
    <source>
        <dbReference type="ARBA" id="ARBA00001823"/>
    </source>
</evidence>
<dbReference type="InterPro" id="IPR044139">
    <property type="entry name" value="CysN_NoDQ_III"/>
</dbReference>
<name>A0A317PME5_9HYPH</name>
<dbReference type="GO" id="GO:0003924">
    <property type="term" value="F:GTPase activity"/>
    <property type="evidence" value="ECO:0007669"/>
    <property type="project" value="InterPro"/>
</dbReference>
<dbReference type="NCBIfam" id="TIGR02034">
    <property type="entry name" value="CysN"/>
    <property type="match status" value="1"/>
</dbReference>
<dbReference type="NCBIfam" id="NF003013">
    <property type="entry name" value="PRK03846.1"/>
    <property type="match status" value="1"/>
</dbReference>
<evidence type="ECO:0000259" key="17">
    <source>
        <dbReference type="PROSITE" id="PS51722"/>
    </source>
</evidence>
<comment type="catalytic activity">
    <reaction evidence="1 15">
        <text>adenosine 5'-phosphosulfate + ATP = 3'-phosphoadenylyl sulfate + ADP + H(+)</text>
        <dbReference type="Rhea" id="RHEA:24152"/>
        <dbReference type="ChEBI" id="CHEBI:15378"/>
        <dbReference type="ChEBI" id="CHEBI:30616"/>
        <dbReference type="ChEBI" id="CHEBI:58243"/>
        <dbReference type="ChEBI" id="CHEBI:58339"/>
        <dbReference type="ChEBI" id="CHEBI:456216"/>
        <dbReference type="EC" id="2.7.1.25"/>
    </reaction>
</comment>
<keyword evidence="15" id="KW-0597">Phosphoprotein</keyword>
<keyword evidence="15 18" id="KW-0418">Kinase</keyword>
<dbReference type="PRINTS" id="PR00315">
    <property type="entry name" value="ELONGATNFCT"/>
</dbReference>
<comment type="similarity">
    <text evidence="3">In the C-terminal section; belongs to the APS kinase family.</text>
</comment>
<dbReference type="EC" id="2.7.1.25" evidence="15"/>
<evidence type="ECO:0000256" key="9">
    <source>
        <dbReference type="ARBA" id="ARBA00022840"/>
    </source>
</evidence>
<feature type="binding site" evidence="14">
    <location>
        <begin position="66"/>
        <end position="73"/>
    </location>
    <ligand>
        <name>GTP</name>
        <dbReference type="ChEBI" id="CHEBI:37565"/>
    </ligand>
</feature>
<comment type="pathway">
    <text evidence="14">Sulfur metabolism; hydrogen sulfide biosynthesis; sulfite from sulfate: step 1/3.</text>
</comment>
<dbReference type="InterPro" id="IPR027417">
    <property type="entry name" value="P-loop_NTPase"/>
</dbReference>
<keyword evidence="6 14" id="KW-0808">Transferase</keyword>
<dbReference type="Gene3D" id="2.40.30.10">
    <property type="entry name" value="Translation factors"/>
    <property type="match status" value="2"/>
</dbReference>
<dbReference type="UniPathway" id="UPA00140">
    <property type="reaction ID" value="UER00204"/>
</dbReference>
<dbReference type="InterPro" id="IPR031157">
    <property type="entry name" value="G_TR_CS"/>
</dbReference>
<feature type="binding site" evidence="14">
    <location>
        <begin position="145"/>
        <end position="149"/>
    </location>
    <ligand>
        <name>GTP</name>
        <dbReference type="ChEBI" id="CHEBI:37565"/>
    </ligand>
</feature>
<evidence type="ECO:0000256" key="14">
    <source>
        <dbReference type="HAMAP-Rule" id="MF_00062"/>
    </source>
</evidence>
<dbReference type="SUPFAM" id="SSF50447">
    <property type="entry name" value="Translation proteins"/>
    <property type="match status" value="1"/>
</dbReference>
<evidence type="ECO:0000256" key="2">
    <source>
        <dbReference type="ARBA" id="ARBA00002357"/>
    </source>
</evidence>
<comment type="subunit">
    <text evidence="5">Sulfate-activating enzymes, NodP and NodQ, may be physically associated.</text>
</comment>
<dbReference type="HAMAP" id="MF_00065">
    <property type="entry name" value="Adenylyl_sulf_kinase"/>
    <property type="match status" value="1"/>
</dbReference>
<dbReference type="FunFam" id="3.40.50.300:FF:000119">
    <property type="entry name" value="Sulfate adenylyltransferase subunit 1"/>
    <property type="match status" value="1"/>
</dbReference>
<sequence length="666" mass="72574">MPDSPMPDSPKTDSPKTDSTSPDSPRPDSRSAGSGGPGPRSAARGDVAAYLSEQESKTLLRFITCGSVDDGKSTLIGRLLYDSKLIFDDQLAALASDSRKHGTTGADMDFALLVDGLEAEREQGITIDVAYRFFATDRRKFIVADTPGHEEYTRNMATGASTADLAVVLVDARNGVLEQTRRHSHIVSLVGIRSIVLAINKIDLVDHDRDVFDAIVADYTAFAAQLGFDEIRAIPISARYGDNVSARSAAMPWYEGPTLIEHLERVVIADPALALPFRLPVQLVVRPDLDFRGFAGQIASGRVAVGDAVVVAKSGQASRVKSIVTADGNLERAREGQAVTLVLTDELDVSRGNMLSAPEARPHVADQFQAHVIWFDEHALMPGRSYVLRSETDSTHATVTALKYAIDVNSLTHEAARQLGKNGIGVCNFATAAPLAFDAYRDNRITGNFILVDRLTNATVGAGMIDHPLRRADNVHWQAIDVTREARAELKHQKPAVLWFTGLSGSGKSTIANLVEKRLHALGRHTVLLDGDNVRHGLNRDLGFTEADRVENIRRVAEVARLMTDAGLIVLVSFISPFRSERKLARDLMAPGEFVEIFVDTPIEECARRDPKGLYRKAMAGQIANFTGISSPYEAPETPEMHLRTVDEPAEAMAKRVVDRLLDSFS</sequence>
<dbReference type="InterPro" id="IPR050100">
    <property type="entry name" value="TRAFAC_GTPase_members"/>
</dbReference>
<dbReference type="NCBIfam" id="NF003478">
    <property type="entry name" value="PRK05124.1"/>
    <property type="match status" value="1"/>
</dbReference>
<proteinExistence type="inferred from homology"/>
<dbReference type="InterPro" id="IPR002891">
    <property type="entry name" value="APS"/>
</dbReference>
<evidence type="ECO:0000313" key="19">
    <source>
        <dbReference type="Proteomes" id="UP000246352"/>
    </source>
</evidence>
<comment type="similarity">
    <text evidence="15">Belongs to the APS kinase family.</text>
</comment>
<evidence type="ECO:0000256" key="12">
    <source>
        <dbReference type="ARBA" id="ARBA00024872"/>
    </source>
</evidence>
<evidence type="ECO:0000256" key="6">
    <source>
        <dbReference type="ARBA" id="ARBA00022679"/>
    </source>
</evidence>
<dbReference type="Pfam" id="PF01583">
    <property type="entry name" value="APS_kinase"/>
    <property type="match status" value="1"/>
</dbReference>
<dbReference type="RefSeq" id="WP_245415331.1">
    <property type="nucleotide sequence ID" value="NZ_QGTR01000003.1"/>
</dbReference>
<dbReference type="NCBIfam" id="TIGR00231">
    <property type="entry name" value="small_GTP"/>
    <property type="match status" value="1"/>
</dbReference>
<evidence type="ECO:0000256" key="10">
    <source>
        <dbReference type="ARBA" id="ARBA00023134"/>
    </source>
</evidence>
<evidence type="ECO:0000256" key="3">
    <source>
        <dbReference type="ARBA" id="ARBA00005438"/>
    </source>
</evidence>
<dbReference type="SUPFAM" id="SSF52540">
    <property type="entry name" value="P-loop containing nucleoside triphosphate hydrolases"/>
    <property type="match status" value="2"/>
</dbReference>
<dbReference type="InterPro" id="IPR011779">
    <property type="entry name" value="SO4_adenylTrfase_lsu"/>
</dbReference>
<comment type="catalytic activity">
    <reaction evidence="13 14">
        <text>sulfate + ATP + H(+) = adenosine 5'-phosphosulfate + diphosphate</text>
        <dbReference type="Rhea" id="RHEA:18133"/>
        <dbReference type="ChEBI" id="CHEBI:15378"/>
        <dbReference type="ChEBI" id="CHEBI:16189"/>
        <dbReference type="ChEBI" id="CHEBI:30616"/>
        <dbReference type="ChEBI" id="CHEBI:33019"/>
        <dbReference type="ChEBI" id="CHEBI:58243"/>
        <dbReference type="EC" id="2.7.7.4"/>
    </reaction>
</comment>
<comment type="pathway">
    <text evidence="15">Sulfur metabolism; hydrogen sulfide biosynthesis; sulfite from sulfate: step 2/3.</text>
</comment>
<dbReference type="PANTHER" id="PTHR23115">
    <property type="entry name" value="TRANSLATION FACTOR"/>
    <property type="match status" value="1"/>
</dbReference>
<dbReference type="InterPro" id="IPR005225">
    <property type="entry name" value="Small_GTP-bd"/>
</dbReference>
<dbReference type="Pfam" id="PF00009">
    <property type="entry name" value="GTP_EFTU"/>
    <property type="match status" value="1"/>
</dbReference>
<comment type="function">
    <text evidence="15">Catalyzes the synthesis of activated sulfate.</text>
</comment>
<dbReference type="EC" id="2.7.7.4" evidence="14"/>
<dbReference type="CDD" id="cd04166">
    <property type="entry name" value="CysN_ATPS"/>
    <property type="match status" value="1"/>
</dbReference>
<dbReference type="InterPro" id="IPR009000">
    <property type="entry name" value="Transl_B-barrel_sf"/>
</dbReference>
<dbReference type="SUPFAM" id="SSF50465">
    <property type="entry name" value="EF-Tu/eEF-1alpha/eIF2-gamma C-terminal domain"/>
    <property type="match status" value="1"/>
</dbReference>
<dbReference type="NCBIfam" id="TIGR00455">
    <property type="entry name" value="apsK"/>
    <property type="match status" value="1"/>
</dbReference>